<dbReference type="Proteomes" id="UP000018620">
    <property type="component" value="Segment"/>
</dbReference>
<proteinExistence type="predicted"/>
<name>V5KSQ7_9CAUD</name>
<reference evidence="1 2" key="1">
    <citation type="journal article" date="2014" name="Arch. Virol.">
        <title>Complete genome sequence of enterobacteria phage 4MG, a new member of the subgroup "PVP-SE1-like phage" of the "rV5-like viruses".</title>
        <authorList>
            <person name="Kim M."/>
            <person name="Heu S."/>
            <person name="Ryu S."/>
        </authorList>
    </citation>
    <scope>NUCLEOTIDE SEQUENCE [LARGE SCALE GENOMIC DNA]</scope>
</reference>
<dbReference type="RefSeq" id="YP_008857403.1">
    <property type="nucleotide sequence ID" value="NC_022968.1"/>
</dbReference>
<evidence type="ECO:0000313" key="1">
    <source>
        <dbReference type="EMBL" id="AGZ17661.1"/>
    </source>
</evidence>
<evidence type="ECO:0000313" key="2">
    <source>
        <dbReference type="Proteomes" id="UP000018620"/>
    </source>
</evidence>
<keyword evidence="2" id="KW-1185">Reference proteome</keyword>
<protein>
    <submittedName>
        <fullName evidence="1">Hyphothetical protein</fullName>
    </submittedName>
</protein>
<gene>
    <name evidence="1" type="ORF">4MG_187</name>
</gene>
<accession>V5KSQ7</accession>
<dbReference type="EMBL" id="KF550303">
    <property type="protein sequence ID" value="AGZ17661.1"/>
    <property type="molecule type" value="Genomic_DNA"/>
</dbReference>
<dbReference type="OrthoDB" id="36296at10239"/>
<organism evidence="1 2">
    <name type="scientific">Escherichia phage 4MG</name>
    <dbReference type="NCBI Taxonomy" id="1391428"/>
    <lineage>
        <taxon>Viruses</taxon>
        <taxon>Duplodnaviria</taxon>
        <taxon>Heunggongvirae</taxon>
        <taxon>Uroviricota</taxon>
        <taxon>Caudoviricetes</taxon>
        <taxon>Vequintavirinae</taxon>
        <taxon>Seunavirus</taxon>
        <taxon>Seunavirus 4MG</taxon>
    </lineage>
</organism>
<dbReference type="KEGG" id="vg:17776437"/>
<sequence>MTHEDYVKDMDDKSLRQHVEHGRQFLIDHPEPEALKGRSQVRKWVECAERELKRRFPDES</sequence>